<evidence type="ECO:0000313" key="5">
    <source>
        <dbReference type="Proteomes" id="UP000606922"/>
    </source>
</evidence>
<dbReference type="InterPro" id="IPR038507">
    <property type="entry name" value="YcnI-like_sf"/>
</dbReference>
<feature type="transmembrane region" description="Helical" evidence="2">
    <location>
        <begin position="225"/>
        <end position="245"/>
    </location>
</feature>
<protein>
    <recommendedName>
        <fullName evidence="3">YncI copper-binding domain-containing protein</fullName>
    </recommendedName>
</protein>
<feature type="region of interest" description="Disordered" evidence="1">
    <location>
        <begin position="394"/>
        <end position="416"/>
    </location>
</feature>
<dbReference type="CDD" id="cd08545">
    <property type="entry name" value="YcnI_like"/>
    <property type="match status" value="1"/>
</dbReference>
<keyword evidence="5" id="KW-1185">Reference proteome</keyword>
<dbReference type="AlphaFoldDB" id="A0A916WHT1"/>
<keyword evidence="2" id="KW-1133">Transmembrane helix</keyword>
<dbReference type="Proteomes" id="UP000606922">
    <property type="component" value="Unassembled WGS sequence"/>
</dbReference>
<evidence type="ECO:0000256" key="2">
    <source>
        <dbReference type="SAM" id="Phobius"/>
    </source>
</evidence>
<comment type="caution">
    <text evidence="4">The sequence shown here is derived from an EMBL/GenBank/DDBJ whole genome shotgun (WGS) entry which is preliminary data.</text>
</comment>
<dbReference type="EMBL" id="BMGB01000001">
    <property type="protein sequence ID" value="GGA99081.1"/>
    <property type="molecule type" value="Genomic_DNA"/>
</dbReference>
<keyword evidence="2" id="KW-0472">Membrane</keyword>
<feature type="domain" description="YncI copper-binding" evidence="3">
    <location>
        <begin position="250"/>
        <end position="392"/>
    </location>
</feature>
<feature type="transmembrane region" description="Helical" evidence="2">
    <location>
        <begin position="124"/>
        <end position="142"/>
    </location>
</feature>
<evidence type="ECO:0000259" key="3">
    <source>
        <dbReference type="Pfam" id="PF07987"/>
    </source>
</evidence>
<keyword evidence="2" id="KW-0812">Transmembrane</keyword>
<evidence type="ECO:0000313" key="4">
    <source>
        <dbReference type="EMBL" id="GGA99081.1"/>
    </source>
</evidence>
<dbReference type="Gene3D" id="2.60.40.2230">
    <property type="entry name" value="Uncharacterised protein YcnI-like PF07987, DUF1775"/>
    <property type="match status" value="1"/>
</dbReference>
<reference evidence="4" key="1">
    <citation type="journal article" date="2014" name="Int. J. Syst. Evol. Microbiol.">
        <title>Complete genome sequence of Corynebacterium casei LMG S-19264T (=DSM 44701T), isolated from a smear-ripened cheese.</title>
        <authorList>
            <consortium name="US DOE Joint Genome Institute (JGI-PGF)"/>
            <person name="Walter F."/>
            <person name="Albersmeier A."/>
            <person name="Kalinowski J."/>
            <person name="Ruckert C."/>
        </authorList>
    </citation>
    <scope>NUCLEOTIDE SEQUENCE</scope>
    <source>
        <strain evidence="4">CGMCC 1.12813</strain>
    </source>
</reference>
<dbReference type="Pfam" id="PF07987">
    <property type="entry name" value="DUF1775"/>
    <property type="match status" value="1"/>
</dbReference>
<gene>
    <name evidence="4" type="ORF">GCM10010979_11950</name>
</gene>
<proteinExistence type="predicted"/>
<feature type="transmembrane region" description="Helical" evidence="2">
    <location>
        <begin position="423"/>
        <end position="444"/>
    </location>
</feature>
<feature type="transmembrane region" description="Helical" evidence="2">
    <location>
        <begin position="37"/>
        <end position="55"/>
    </location>
</feature>
<accession>A0A916WHT1</accession>
<reference evidence="4" key="2">
    <citation type="submission" date="2020-09" db="EMBL/GenBank/DDBJ databases">
        <authorList>
            <person name="Sun Q."/>
            <person name="Zhou Y."/>
        </authorList>
    </citation>
    <scope>NUCLEOTIDE SEQUENCE</scope>
    <source>
        <strain evidence="4">CGMCC 1.12813</strain>
    </source>
</reference>
<feature type="transmembrane region" description="Helical" evidence="2">
    <location>
        <begin position="67"/>
        <end position="88"/>
    </location>
</feature>
<organism evidence="4 5">
    <name type="scientific">Conyzicola nivalis</name>
    <dbReference type="NCBI Taxonomy" id="1477021"/>
    <lineage>
        <taxon>Bacteria</taxon>
        <taxon>Bacillati</taxon>
        <taxon>Actinomycetota</taxon>
        <taxon>Actinomycetes</taxon>
        <taxon>Micrococcales</taxon>
        <taxon>Microbacteriaceae</taxon>
        <taxon>Conyzicola</taxon>
    </lineage>
</organism>
<dbReference type="RefSeq" id="WP_229733090.1">
    <property type="nucleotide sequence ID" value="NZ_BMGB01000001.1"/>
</dbReference>
<name>A0A916WHT1_9MICO</name>
<evidence type="ECO:0000256" key="1">
    <source>
        <dbReference type="SAM" id="MobiDB-lite"/>
    </source>
</evidence>
<sequence>MTTRWARFARGWLAAVFSTLVAAGSHTLAGGSAPSAVSLAVALAFAGITCIALTGKTVSLPRLTVSVLLSQVAFHAFFSTMSAPAGLVQSATTVHSASTGVHEHGASAVLLAGSRTGAHHSDGWMWLGHAAAAIVTILTLRYGEGAFWRLRGVAALFVRTVLASAPDVRPLPRIIRRPPATGHLFVPRICAILRCSLGLRGPPVSSFSQDHTPNPQKKEPTMKKIIIGVPAAIGAGLLLAVAAPLSANAHVTIDPGQAAAGSYTVVTVKVPNESETATTNRVELALPTDTPFTSVRYVPVAGWTAELVTTTLPEPVTIGESTVTEAVTSVVWTADAGSEIGSGQLQLFPLSLGPVPDTGSVTLPADQGYTDGSTVSWNETDADAEHPAPVLYINDAPADDHHAGASVETAEAPTADAAPADDVLARVLGIGGLVVGAVGVVLAVTARRGASTSKSVN</sequence>
<dbReference type="InterPro" id="IPR012533">
    <property type="entry name" value="YcnI-copper_dom"/>
</dbReference>